<feature type="region of interest" description="Disordered" evidence="1">
    <location>
        <begin position="44"/>
        <end position="73"/>
    </location>
</feature>
<feature type="compositionally biased region" description="Polar residues" evidence="1">
    <location>
        <begin position="61"/>
        <end position="73"/>
    </location>
</feature>
<dbReference type="AlphaFoldDB" id="A0ABD1HJH7"/>
<evidence type="ECO:0000313" key="3">
    <source>
        <dbReference type="Proteomes" id="UP001567538"/>
    </source>
</evidence>
<sequence>MPLGSSPPHVPTPYTIHNSAIHKHIIEPLNHKKISSQFKIFTSLPTPTTQSIKGEKRKPNSLPSHSNSQTADV</sequence>
<keyword evidence="3" id="KW-1185">Reference proteome</keyword>
<dbReference type="Proteomes" id="UP001567538">
    <property type="component" value="Unassembled WGS sequence"/>
</dbReference>
<evidence type="ECO:0000313" key="2">
    <source>
        <dbReference type="EMBL" id="KAL1556605.1"/>
    </source>
</evidence>
<comment type="caution">
    <text evidence="2">The sequence shown here is derived from an EMBL/GenBank/DDBJ whole genome shotgun (WGS) entry which is preliminary data.</text>
</comment>
<protein>
    <submittedName>
        <fullName evidence="2">Uncharacterized protein</fullName>
    </submittedName>
</protein>
<name>A0ABD1HJH7_SALDI</name>
<evidence type="ECO:0000256" key="1">
    <source>
        <dbReference type="SAM" id="MobiDB-lite"/>
    </source>
</evidence>
<reference evidence="2 3" key="1">
    <citation type="submission" date="2024-06" db="EMBL/GenBank/DDBJ databases">
        <title>A chromosome level genome sequence of Diviner's sage (Salvia divinorum).</title>
        <authorList>
            <person name="Ford S.A."/>
            <person name="Ro D.-K."/>
            <person name="Ness R.W."/>
            <person name="Phillips M.A."/>
        </authorList>
    </citation>
    <scope>NUCLEOTIDE SEQUENCE [LARGE SCALE GENOMIC DNA]</scope>
    <source>
        <strain evidence="2">SAF-2024a</strain>
        <tissue evidence="2">Leaf</tissue>
    </source>
</reference>
<organism evidence="2 3">
    <name type="scientific">Salvia divinorum</name>
    <name type="common">Maria pastora</name>
    <name type="synonym">Diviner's sage</name>
    <dbReference type="NCBI Taxonomy" id="28513"/>
    <lineage>
        <taxon>Eukaryota</taxon>
        <taxon>Viridiplantae</taxon>
        <taxon>Streptophyta</taxon>
        <taxon>Embryophyta</taxon>
        <taxon>Tracheophyta</taxon>
        <taxon>Spermatophyta</taxon>
        <taxon>Magnoliopsida</taxon>
        <taxon>eudicotyledons</taxon>
        <taxon>Gunneridae</taxon>
        <taxon>Pentapetalae</taxon>
        <taxon>asterids</taxon>
        <taxon>lamiids</taxon>
        <taxon>Lamiales</taxon>
        <taxon>Lamiaceae</taxon>
        <taxon>Nepetoideae</taxon>
        <taxon>Mentheae</taxon>
        <taxon>Salviinae</taxon>
        <taxon>Salvia</taxon>
        <taxon>Salvia subgen. Calosphace</taxon>
    </lineage>
</organism>
<gene>
    <name evidence="2" type="ORF">AAHA92_12203</name>
</gene>
<accession>A0ABD1HJH7</accession>
<proteinExistence type="predicted"/>
<dbReference type="EMBL" id="JBEAFC010000005">
    <property type="protein sequence ID" value="KAL1556605.1"/>
    <property type="molecule type" value="Genomic_DNA"/>
</dbReference>